<name>A0A2P8D418_9BACT</name>
<keyword evidence="2" id="KW-1185">Reference proteome</keyword>
<protein>
    <submittedName>
        <fullName evidence="1">Uncharacterized protein DUF4280</fullName>
    </submittedName>
</protein>
<dbReference type="InterPro" id="IPR025460">
    <property type="entry name" value="DUF4280"/>
</dbReference>
<evidence type="ECO:0000313" key="2">
    <source>
        <dbReference type="Proteomes" id="UP000240572"/>
    </source>
</evidence>
<accession>A0A2P8D418</accession>
<dbReference type="AlphaFoldDB" id="A0A2P8D418"/>
<evidence type="ECO:0000313" key="1">
    <source>
        <dbReference type="EMBL" id="PSK91957.1"/>
    </source>
</evidence>
<comment type="caution">
    <text evidence="1">The sequence shown here is derived from an EMBL/GenBank/DDBJ whole genome shotgun (WGS) entry which is preliminary data.</text>
</comment>
<proteinExistence type="predicted"/>
<organism evidence="1 2">
    <name type="scientific">Taibaiella chishuiensis</name>
    <dbReference type="NCBI Taxonomy" id="1434707"/>
    <lineage>
        <taxon>Bacteria</taxon>
        <taxon>Pseudomonadati</taxon>
        <taxon>Bacteroidota</taxon>
        <taxon>Chitinophagia</taxon>
        <taxon>Chitinophagales</taxon>
        <taxon>Chitinophagaceae</taxon>
        <taxon>Taibaiella</taxon>
    </lineage>
</organism>
<dbReference type="RefSeq" id="WP_106523039.1">
    <property type="nucleotide sequence ID" value="NZ_PYGD01000004.1"/>
</dbReference>
<dbReference type="EMBL" id="PYGD01000004">
    <property type="protein sequence ID" value="PSK91957.1"/>
    <property type="molecule type" value="Genomic_DNA"/>
</dbReference>
<sequence>MSEKHYVVEGATCKCQFGTAPDVLMVKTNKKEYANDINGARKLIASTKDTGGATLQKNTFGSCAKMNNSPCKPVVLQWQGFYDRVTLTNGGNPLLEDSKATCPIGGSGCIQITNHGQVAEVSTANVKKSNDDVMAQLLPVVDMKSALREILRTAGA</sequence>
<dbReference type="Pfam" id="PF14107">
    <property type="entry name" value="DUF4280"/>
    <property type="match status" value="1"/>
</dbReference>
<gene>
    <name evidence="1" type="ORF">B0I18_10451</name>
</gene>
<reference evidence="1 2" key="1">
    <citation type="submission" date="2018-03" db="EMBL/GenBank/DDBJ databases">
        <title>Genomic Encyclopedia of Type Strains, Phase III (KMG-III): the genomes of soil and plant-associated and newly described type strains.</title>
        <authorList>
            <person name="Whitman W."/>
        </authorList>
    </citation>
    <scope>NUCLEOTIDE SEQUENCE [LARGE SCALE GENOMIC DNA]</scope>
    <source>
        <strain evidence="1 2">CGMCC 1.12700</strain>
    </source>
</reference>
<dbReference type="Proteomes" id="UP000240572">
    <property type="component" value="Unassembled WGS sequence"/>
</dbReference>
<dbReference type="OrthoDB" id="882303at2"/>